<evidence type="ECO:0000256" key="1">
    <source>
        <dbReference type="ARBA" id="ARBA00004141"/>
    </source>
</evidence>
<dbReference type="EMBL" id="NPKH01000039">
    <property type="protein sequence ID" value="PAP91861.1"/>
    <property type="molecule type" value="Genomic_DNA"/>
</dbReference>
<proteinExistence type="inferred from homology"/>
<sequence length="146" mass="15360">MSEGRSTARIGLKLLARFGLVGIAATILYAALAIGLVKSEWIGFSPVQASLAAYAAAAVFSYLAHKSVTFMSSGSHRSEAARFLLLTAIGFAVAYAAPALLTAKLGLPPIIAILVTCLLIPAGNLLMLDRWVFAQRRPGQQGDRST</sequence>
<dbReference type="AlphaFoldDB" id="A0A271K7Y4"/>
<evidence type="ECO:0000259" key="7">
    <source>
        <dbReference type="Pfam" id="PF04138"/>
    </source>
</evidence>
<evidence type="ECO:0000256" key="6">
    <source>
        <dbReference type="SAM" id="Phobius"/>
    </source>
</evidence>
<feature type="transmembrane region" description="Helical" evidence="6">
    <location>
        <begin position="14"/>
        <end position="35"/>
    </location>
</feature>
<accession>A0A271K7Y4</accession>
<reference evidence="8 9" key="1">
    <citation type="submission" date="2017-08" db="EMBL/GenBank/DDBJ databases">
        <title>Mesorhizobium wenxinae sp. nov., a novel rhizobial species isolated from root nodules of chickpea (Cicer arietinum L.).</title>
        <authorList>
            <person name="Zhang J."/>
        </authorList>
    </citation>
    <scope>NUCLEOTIDE SEQUENCE [LARGE SCALE GENOMIC DNA]</scope>
    <source>
        <strain evidence="9">WYCCWR 10019</strain>
    </source>
</reference>
<comment type="similarity">
    <text evidence="2">Belongs to the GtrA family.</text>
</comment>
<keyword evidence="5 6" id="KW-0472">Membrane</keyword>
<dbReference type="GO" id="GO:0005886">
    <property type="term" value="C:plasma membrane"/>
    <property type="evidence" value="ECO:0007669"/>
    <property type="project" value="TreeGrafter"/>
</dbReference>
<feature type="domain" description="GtrA/DPMS transmembrane" evidence="7">
    <location>
        <begin position="17"/>
        <end position="133"/>
    </location>
</feature>
<dbReference type="GO" id="GO:0000271">
    <property type="term" value="P:polysaccharide biosynthetic process"/>
    <property type="evidence" value="ECO:0007669"/>
    <property type="project" value="InterPro"/>
</dbReference>
<keyword evidence="9" id="KW-1185">Reference proteome</keyword>
<dbReference type="PANTHER" id="PTHR38459">
    <property type="entry name" value="PROPHAGE BACTOPRENOL-LINKED GLUCOSE TRANSLOCASE HOMOLOG"/>
    <property type="match status" value="1"/>
</dbReference>
<dbReference type="Pfam" id="PF04138">
    <property type="entry name" value="GtrA_DPMS_TM"/>
    <property type="match status" value="1"/>
</dbReference>
<gene>
    <name evidence="8" type="ORF">CIT31_32135</name>
</gene>
<evidence type="ECO:0000313" key="8">
    <source>
        <dbReference type="EMBL" id="PAP91861.1"/>
    </source>
</evidence>
<dbReference type="PANTHER" id="PTHR38459:SF1">
    <property type="entry name" value="PROPHAGE BACTOPRENOL-LINKED GLUCOSE TRANSLOCASE HOMOLOG"/>
    <property type="match status" value="1"/>
</dbReference>
<comment type="caution">
    <text evidence="8">The sequence shown here is derived from an EMBL/GenBank/DDBJ whole genome shotgun (WGS) entry which is preliminary data.</text>
</comment>
<name>A0A271K7Y4_9HYPH</name>
<evidence type="ECO:0000256" key="3">
    <source>
        <dbReference type="ARBA" id="ARBA00022692"/>
    </source>
</evidence>
<dbReference type="OrthoDB" id="7999547at2"/>
<feature type="transmembrane region" description="Helical" evidence="6">
    <location>
        <begin position="107"/>
        <end position="128"/>
    </location>
</feature>
<evidence type="ECO:0000256" key="5">
    <source>
        <dbReference type="ARBA" id="ARBA00023136"/>
    </source>
</evidence>
<comment type="subcellular location">
    <subcellularLocation>
        <location evidence="1">Membrane</location>
        <topology evidence="1">Multi-pass membrane protein</topology>
    </subcellularLocation>
</comment>
<feature type="transmembrane region" description="Helical" evidence="6">
    <location>
        <begin position="83"/>
        <end position="101"/>
    </location>
</feature>
<evidence type="ECO:0000256" key="2">
    <source>
        <dbReference type="ARBA" id="ARBA00009399"/>
    </source>
</evidence>
<keyword evidence="3 6" id="KW-0812">Transmembrane</keyword>
<dbReference type="Proteomes" id="UP000215931">
    <property type="component" value="Unassembled WGS sequence"/>
</dbReference>
<feature type="transmembrane region" description="Helical" evidence="6">
    <location>
        <begin position="41"/>
        <end position="63"/>
    </location>
</feature>
<dbReference type="InterPro" id="IPR007267">
    <property type="entry name" value="GtrA_DPMS_TM"/>
</dbReference>
<evidence type="ECO:0000256" key="4">
    <source>
        <dbReference type="ARBA" id="ARBA00022989"/>
    </source>
</evidence>
<dbReference type="InterPro" id="IPR051401">
    <property type="entry name" value="GtrA_CellWall_Glycosyl"/>
</dbReference>
<organism evidence="8 9">
    <name type="scientific">Mesorhizobium wenxiniae</name>
    <dbReference type="NCBI Taxonomy" id="2014805"/>
    <lineage>
        <taxon>Bacteria</taxon>
        <taxon>Pseudomonadati</taxon>
        <taxon>Pseudomonadota</taxon>
        <taxon>Alphaproteobacteria</taxon>
        <taxon>Hyphomicrobiales</taxon>
        <taxon>Phyllobacteriaceae</taxon>
        <taxon>Mesorhizobium</taxon>
    </lineage>
</organism>
<protein>
    <submittedName>
        <fullName evidence="8">Polysaccharide synthesis protein GtrA</fullName>
    </submittedName>
</protein>
<keyword evidence="4 6" id="KW-1133">Transmembrane helix</keyword>
<evidence type="ECO:0000313" key="9">
    <source>
        <dbReference type="Proteomes" id="UP000215931"/>
    </source>
</evidence>